<dbReference type="InterPro" id="IPR036388">
    <property type="entry name" value="WH-like_DNA-bd_sf"/>
</dbReference>
<dbReference type="Gene3D" id="1.10.10.10">
    <property type="entry name" value="Winged helix-like DNA-binding domain superfamily/Winged helix DNA-binding domain"/>
    <property type="match status" value="1"/>
</dbReference>
<evidence type="ECO:0000313" key="5">
    <source>
        <dbReference type="Proteomes" id="UP001285636"/>
    </source>
</evidence>
<gene>
    <name evidence="4" type="ORF">RYX45_00445</name>
</gene>
<organism evidence="4 5">
    <name type="scientific">Alkalihalophilus pseudofirmus</name>
    <name type="common">Bacillus pseudofirmus</name>
    <dbReference type="NCBI Taxonomy" id="79885"/>
    <lineage>
        <taxon>Bacteria</taxon>
        <taxon>Bacillati</taxon>
        <taxon>Bacillota</taxon>
        <taxon>Bacilli</taxon>
        <taxon>Bacillales</taxon>
        <taxon>Bacillaceae</taxon>
        <taxon>Alkalihalophilus</taxon>
    </lineage>
</organism>
<proteinExistence type="predicted"/>
<dbReference type="InterPro" id="IPR036390">
    <property type="entry name" value="WH_DNA-bd_sf"/>
</dbReference>
<protein>
    <submittedName>
        <fullName evidence="4">Transcriptional regulator</fullName>
    </submittedName>
</protein>
<dbReference type="Proteomes" id="UP001285636">
    <property type="component" value="Unassembled WGS sequence"/>
</dbReference>
<dbReference type="Pfam" id="PF08279">
    <property type="entry name" value="HTH_11"/>
    <property type="match status" value="1"/>
</dbReference>
<feature type="domain" description="WYL" evidence="2">
    <location>
        <begin position="142"/>
        <end position="209"/>
    </location>
</feature>
<dbReference type="InterPro" id="IPR057727">
    <property type="entry name" value="WCX_dom"/>
</dbReference>
<dbReference type="Pfam" id="PF13280">
    <property type="entry name" value="WYL"/>
    <property type="match status" value="1"/>
</dbReference>
<comment type="caution">
    <text evidence="4">The sequence shown here is derived from an EMBL/GenBank/DDBJ whole genome shotgun (WGS) entry which is preliminary data.</text>
</comment>
<dbReference type="SUPFAM" id="SSF46785">
    <property type="entry name" value="Winged helix' DNA-binding domain"/>
    <property type="match status" value="1"/>
</dbReference>
<accession>A0AAJ2KTM0</accession>
<dbReference type="EMBL" id="JAWJAY010000001">
    <property type="protein sequence ID" value="MDV2883628.1"/>
    <property type="molecule type" value="Genomic_DNA"/>
</dbReference>
<dbReference type="InterPro" id="IPR013196">
    <property type="entry name" value="HTH_11"/>
</dbReference>
<name>A0AAJ2KTM0_ALKPS</name>
<dbReference type="InterPro" id="IPR026881">
    <property type="entry name" value="WYL_dom"/>
</dbReference>
<evidence type="ECO:0000259" key="2">
    <source>
        <dbReference type="Pfam" id="PF13280"/>
    </source>
</evidence>
<feature type="domain" description="Helix-turn-helix type 11" evidence="1">
    <location>
        <begin position="7"/>
        <end position="60"/>
    </location>
</feature>
<dbReference type="AlphaFoldDB" id="A0AAJ2KTM0"/>
<evidence type="ECO:0000259" key="1">
    <source>
        <dbReference type="Pfam" id="PF08279"/>
    </source>
</evidence>
<feature type="domain" description="WCX" evidence="3">
    <location>
        <begin position="238"/>
        <end position="315"/>
    </location>
</feature>
<dbReference type="Pfam" id="PF25583">
    <property type="entry name" value="WCX"/>
    <property type="match status" value="1"/>
</dbReference>
<dbReference type="InterPro" id="IPR028349">
    <property type="entry name" value="PafC-like"/>
</dbReference>
<dbReference type="PANTHER" id="PTHR34580">
    <property type="match status" value="1"/>
</dbReference>
<sequence>MSERLIRLLRIIILIQSSPGITAKELAERCETTARTIYRDLELLSAANVPITNEGYGKGYEYLGNFSVYPLDWTEKEAMAFGMLPKIIDQMTHLFPPDFYSAYEKAMATHQKEKKELQDVLQKMVSIIQMGTPAFQEEQNNYLSPVIDSILHSKTIEVVYHTQSRDVTTSRELDPYYLIPRDHRFYLIAYCHKKKRVLTFRMSRFLKVTQTSQTFDKKEFNLKQYFKNTWSIIQGKDNIKFKVLFSKEVARYIKEEELFVNPKLTENKDGSLLFEVTLNHDREFLQWLMQYGVDAEILEPVHYRDKMQEMLKGWLEKYKR</sequence>
<evidence type="ECO:0000259" key="3">
    <source>
        <dbReference type="Pfam" id="PF25583"/>
    </source>
</evidence>
<dbReference type="PANTHER" id="PTHR34580:SF1">
    <property type="entry name" value="PROTEIN PAFC"/>
    <property type="match status" value="1"/>
</dbReference>
<dbReference type="RefSeq" id="WP_289235952.1">
    <property type="nucleotide sequence ID" value="NZ_CP117835.1"/>
</dbReference>
<evidence type="ECO:0000313" key="4">
    <source>
        <dbReference type="EMBL" id="MDV2883628.1"/>
    </source>
</evidence>
<reference evidence="4" key="1">
    <citation type="submission" date="2023-10" db="EMBL/GenBank/DDBJ databases">
        <title>Screening of Alkalihalophilus pseudofirmusBZ-TG-HK211 and Its Alleviation of Salt Stress on Rapeseed Growth.</title>
        <authorList>
            <person name="Zhao B."/>
            <person name="Guo T."/>
        </authorList>
    </citation>
    <scope>NUCLEOTIDE SEQUENCE</scope>
    <source>
        <strain evidence="4">BZ-TG-HK211</strain>
    </source>
</reference>
<dbReference type="PIRSF" id="PIRSF016838">
    <property type="entry name" value="PafC"/>
    <property type="match status" value="1"/>
</dbReference>
<dbReference type="InterPro" id="IPR051534">
    <property type="entry name" value="CBASS_pafABC_assoc_protein"/>
</dbReference>
<dbReference type="PROSITE" id="PS52050">
    <property type="entry name" value="WYL"/>
    <property type="match status" value="1"/>
</dbReference>